<proteinExistence type="predicted"/>
<protein>
    <recommendedName>
        <fullName evidence="2">S-layer protein C-terminal domain-containing protein</fullName>
    </recommendedName>
</protein>
<sequence length="543" mass="59295">MKKSSLMSASVVAAALLAIAPIAAPAVNLTSTTPVAQAADAKSVTVEQVLNKIQKSFKGSNTINYPDTWDTIAGFLSKSQPVVKPAKVFDKKVVGSFADNTGASAKINDVLLSQFFQQEPLTTNYDFSSSNDEQNAIIDNNVEFTSKIEAVDGKDSVILNDTNASQFETAMKNIKKDGGSVKLTYTFNWKDSKGTPQSSVVTSQLKFATPAVTSKSATAKVDPKTSNAKVGDAIADSLPTEDFDDIRFLDESGNDITDQLKGYIDLSRDIKDSKGNVVTGDKFTQPGDYTRAVIIDFKTLMGTKQFDDDGNPIKVGDPNVYNYTKALKDGKIKVILNGKEIILKDGVDGFDAANGKYTYNRKITVTGEPAKDADKKDKDVVTDKESISGVVTVKNNVASSVAQLFDSKGRAIIDRALPTNSSWKTDYRVKINGITYYRVSTDEFVRADRVNFLDNAAAKINVGTISGNLSKSYINNIFKVNGIGLTALWRISNDGQSMIVKEDRWVPQDSRWFTDQKVDLNGVTFYRLSTNEWIKANNGYLEK</sequence>
<evidence type="ECO:0000256" key="1">
    <source>
        <dbReference type="SAM" id="SignalP"/>
    </source>
</evidence>
<evidence type="ECO:0000313" key="3">
    <source>
        <dbReference type="EMBL" id="RHW47827.1"/>
    </source>
</evidence>
<dbReference type="Proteomes" id="UP000284822">
    <property type="component" value="Unassembled WGS sequence"/>
</dbReference>
<dbReference type="Pfam" id="PF03217">
    <property type="entry name" value="SlpA"/>
    <property type="match status" value="1"/>
</dbReference>
<dbReference type="AlphaFoldDB" id="A0A3R6UVT6"/>
<feature type="signal peptide" evidence="1">
    <location>
        <begin position="1"/>
        <end position="26"/>
    </location>
</feature>
<keyword evidence="1" id="KW-0732">Signal</keyword>
<evidence type="ECO:0000313" key="4">
    <source>
        <dbReference type="Proteomes" id="UP000284822"/>
    </source>
</evidence>
<dbReference type="InterPro" id="IPR024968">
    <property type="entry name" value="SlpA_C_lactobacillus"/>
</dbReference>
<gene>
    <name evidence="3" type="ORF">DS832_03445</name>
</gene>
<feature type="chain" id="PRO_5038333322" description="S-layer protein C-terminal domain-containing protein" evidence="1">
    <location>
        <begin position="27"/>
        <end position="543"/>
    </location>
</feature>
<comment type="caution">
    <text evidence="3">The sequence shown here is derived from an EMBL/GenBank/DDBJ whole genome shotgun (WGS) entry which is preliminary data.</text>
</comment>
<dbReference type="RefSeq" id="WP_118910317.1">
    <property type="nucleotide sequence ID" value="NZ_QOCS01000007.1"/>
</dbReference>
<accession>A0A3R6UVT6</accession>
<feature type="domain" description="S-layer protein C-terminal" evidence="2">
    <location>
        <begin position="402"/>
        <end position="447"/>
    </location>
</feature>
<evidence type="ECO:0000259" key="2">
    <source>
        <dbReference type="Pfam" id="PF03217"/>
    </source>
</evidence>
<dbReference type="EMBL" id="QOCS01000007">
    <property type="protein sequence ID" value="RHW47827.1"/>
    <property type="molecule type" value="Genomic_DNA"/>
</dbReference>
<organism evidence="3 4">
    <name type="scientific">Bombilactobacillus bombi</name>
    <dbReference type="NCBI Taxonomy" id="1303590"/>
    <lineage>
        <taxon>Bacteria</taxon>
        <taxon>Bacillati</taxon>
        <taxon>Bacillota</taxon>
        <taxon>Bacilli</taxon>
        <taxon>Lactobacillales</taxon>
        <taxon>Lactobacillaceae</taxon>
        <taxon>Bombilactobacillus</taxon>
    </lineage>
</organism>
<reference evidence="3 4" key="1">
    <citation type="submission" date="2018-07" db="EMBL/GenBank/DDBJ databases">
        <title>Genome sequences of six Lactobacillus spp. isolated from bumble bee guts.</title>
        <authorList>
            <person name="Motta E.V.S."/>
            <person name="Moran N.A."/>
        </authorList>
    </citation>
    <scope>NUCLEOTIDE SEQUENCE [LARGE SCALE GENOMIC DNA]</scope>
    <source>
        <strain evidence="3 4">LV-8.1</strain>
    </source>
</reference>
<name>A0A3R6UVT6_9LACO</name>